<dbReference type="EMBL" id="LN899820">
    <property type="protein sequence ID" value="CUV57380.1"/>
    <property type="molecule type" value="Genomic_DNA"/>
</dbReference>
<dbReference type="EMBL" id="CP085043">
    <property type="protein sequence ID" value="UZF14096.1"/>
    <property type="molecule type" value="Genomic_DNA"/>
</dbReference>
<sequence>MRAISVGLLTCLMSGCTAFFPPAQKQDLPNGGYWLNYDAARRGAVILPKSDNYKYCAEQSPDVALSLVNKVQADVKAQGVDLGSGQFESAAEVVALAGRTKTVLLARESLYRLCELSINNDLDAKTVNEMLKNITDMIGRIAQSDSDQANARQAVAKTASSALSQNMNPTQVQQLLERIK</sequence>
<keyword evidence="1" id="KW-0732">Signal</keyword>
<dbReference type="EMBL" id="LN899824">
    <property type="protein sequence ID" value="CUV29575.1"/>
    <property type="molecule type" value="Genomic_DNA"/>
</dbReference>
<evidence type="ECO:0000313" key="4">
    <source>
        <dbReference type="EMBL" id="CUV57380.1"/>
    </source>
</evidence>
<feature type="signal peptide" evidence="1">
    <location>
        <begin position="1"/>
        <end position="18"/>
    </location>
</feature>
<reference evidence="5" key="2">
    <citation type="submission" date="2021-10" db="EMBL/GenBank/DDBJ databases">
        <title>Complete genome sequences of five Ralstonia solancearum strains isolated from sunflower.</title>
        <authorList>
            <person name="She X."/>
            <person name="He Z."/>
        </authorList>
    </citation>
    <scope>NUCLEOTIDE SEQUENCE</scope>
    <source>
        <strain evidence="5">RS638</strain>
    </source>
</reference>
<accession>A0A0S4UF09</accession>
<gene>
    <name evidence="5" type="ORF">LH706_13810</name>
    <name evidence="2" type="ORF">PSS4_v1_1720016</name>
    <name evidence="3" type="ORF">RUN1985_v1_470004</name>
    <name evidence="4" type="ORF">RUN215_v1_1300004</name>
</gene>
<evidence type="ECO:0000313" key="2">
    <source>
        <dbReference type="EMBL" id="CUV20774.1"/>
    </source>
</evidence>
<dbReference type="AlphaFoldDB" id="A0A0S4UF09"/>
<evidence type="ECO:0000313" key="5">
    <source>
        <dbReference type="EMBL" id="UZF14096.1"/>
    </source>
</evidence>
<reference evidence="2" key="1">
    <citation type="submission" date="2015-10" db="EMBL/GenBank/DDBJ databases">
        <authorList>
            <person name="Gilbert D.G."/>
        </authorList>
    </citation>
    <scope>NUCLEOTIDE SEQUENCE</scope>
    <source>
        <strain evidence="2">Phyl III-seqv23</strain>
    </source>
</reference>
<evidence type="ECO:0000256" key="1">
    <source>
        <dbReference type="SAM" id="SignalP"/>
    </source>
</evidence>
<proteinExistence type="predicted"/>
<name>A0A0S4UF09_RALSL</name>
<feature type="chain" id="PRO_5013467128" description="Lipoprotein" evidence="1">
    <location>
        <begin position="19"/>
        <end position="180"/>
    </location>
</feature>
<dbReference type="EMBL" id="LN899821">
    <property type="protein sequence ID" value="CUV20774.1"/>
    <property type="molecule type" value="Genomic_DNA"/>
</dbReference>
<organism evidence="2">
    <name type="scientific">Ralstonia solanacearum</name>
    <name type="common">Pseudomonas solanacearum</name>
    <dbReference type="NCBI Taxonomy" id="305"/>
    <lineage>
        <taxon>Bacteria</taxon>
        <taxon>Pseudomonadati</taxon>
        <taxon>Pseudomonadota</taxon>
        <taxon>Betaproteobacteria</taxon>
        <taxon>Burkholderiales</taxon>
        <taxon>Burkholderiaceae</taxon>
        <taxon>Ralstonia</taxon>
        <taxon>Ralstonia solanacearum species complex</taxon>
    </lineage>
</organism>
<dbReference type="PROSITE" id="PS51257">
    <property type="entry name" value="PROKAR_LIPOPROTEIN"/>
    <property type="match status" value="1"/>
</dbReference>
<evidence type="ECO:0000313" key="3">
    <source>
        <dbReference type="EMBL" id="CUV29575.1"/>
    </source>
</evidence>
<protein>
    <recommendedName>
        <fullName evidence="6">Lipoprotein</fullName>
    </recommendedName>
</protein>
<evidence type="ECO:0008006" key="6">
    <source>
        <dbReference type="Google" id="ProtNLM"/>
    </source>
</evidence>